<organism evidence="1 2">
    <name type="scientific">Legionella anisa</name>
    <dbReference type="NCBI Taxonomy" id="28082"/>
    <lineage>
        <taxon>Bacteria</taxon>
        <taxon>Pseudomonadati</taxon>
        <taxon>Pseudomonadota</taxon>
        <taxon>Gammaproteobacteria</taxon>
        <taxon>Legionellales</taxon>
        <taxon>Legionellaceae</taxon>
        <taxon>Legionella</taxon>
    </lineage>
</organism>
<accession>A0AAX0WSL7</accession>
<protein>
    <submittedName>
        <fullName evidence="1">Uncharacterized protein</fullName>
    </submittedName>
</protein>
<dbReference type="Proteomes" id="UP000192511">
    <property type="component" value="Unassembled WGS sequence"/>
</dbReference>
<dbReference type="GeneID" id="98066404"/>
<evidence type="ECO:0000313" key="2">
    <source>
        <dbReference type="Proteomes" id="UP000192511"/>
    </source>
</evidence>
<gene>
    <name evidence="1" type="ORF">A6J39_008850</name>
</gene>
<name>A0AAX0WSL7_9GAMM</name>
<dbReference type="RefSeq" id="WP_019235045.1">
    <property type="nucleotide sequence ID" value="NZ_CAAAHR010000070.1"/>
</dbReference>
<evidence type="ECO:0000313" key="1">
    <source>
        <dbReference type="EMBL" id="PNL61314.1"/>
    </source>
</evidence>
<sequence length="141" mass="15886">MIIRVFINLEKGEIGLRANKSNQSSDEIKELIDFLNDHPEITTIHFSHSFITQELAEKLAAIQTVKKINLFNHSHVTFDFYKNSNSSVVADFQQKYVQESDLLQSGFFASKEPANPNSNQLPENGRSLVACCRLGLGPTFL</sequence>
<reference evidence="1" key="1">
    <citation type="submission" date="2017-12" db="EMBL/GenBank/DDBJ databases">
        <title>FDA dAtabase for Regulatory Grade micrObial Sequences (FDA-ARGOS): Supporting development and validation of Infectious Disease Dx tests.</title>
        <authorList>
            <person name="Kerrigan L."/>
            <person name="Tallon L.J."/>
            <person name="Sadzewicz L."/>
            <person name="Sengamalay N."/>
            <person name="Ott S."/>
            <person name="Godinez A."/>
            <person name="Nagaraj S."/>
            <person name="Vavikolanu K."/>
            <person name="Vyas G."/>
            <person name="Nadendla S."/>
            <person name="Aluvathingal J."/>
            <person name="Sichtig H."/>
        </authorList>
    </citation>
    <scope>NUCLEOTIDE SEQUENCE [LARGE SCALE GENOMIC DNA]</scope>
    <source>
        <strain evidence="1">FDAARGOS_200</strain>
    </source>
</reference>
<comment type="caution">
    <text evidence="1">The sequence shown here is derived from an EMBL/GenBank/DDBJ whole genome shotgun (WGS) entry which is preliminary data.</text>
</comment>
<keyword evidence="2" id="KW-1185">Reference proteome</keyword>
<proteinExistence type="predicted"/>
<dbReference type="EMBL" id="NBTX02000004">
    <property type="protein sequence ID" value="PNL61314.1"/>
    <property type="molecule type" value="Genomic_DNA"/>
</dbReference>
<dbReference type="AlphaFoldDB" id="A0AAX0WSL7"/>